<dbReference type="PATRIC" id="fig|45068.5.peg.646"/>
<dbReference type="STRING" id="45068.Llon_0599"/>
<gene>
    <name evidence="4" type="ORF">Llon_0599</name>
</gene>
<evidence type="ECO:0000313" key="4">
    <source>
        <dbReference type="EMBL" id="KTD22381.1"/>
    </source>
</evidence>
<sequence>MPNQSAMYEFINKEWEENIIPNLCEFIKIPNKSPHFDIDWHQHGHMNKAAEHLAAWCRANSVEGMKLDVLRLEGRTPLILIDIPGQSNDTVLLYGHMDKQPEMEGWHDGLGPWSPVLKEGRLYGRGSADDGYAVYSALTAIRALKTHHLSHDRCVIIIEGSEESGSCDLPHYIKQFRDIIGEPKLVICLDSGAGNYEQLWITTSLRGNVVGELSAALISEGVHSGSASGIVADSFRVIRQLISRLENQETGEIILDELYCEIPPQRVNEAAKCAEVLGDAVFTAFPLHEGVKPLDSDCQQLILNRTWRPYLAVTGANGLPPVADAGNVLRPYTSVKLSMRLPPLVDAEKAAQVMQKVLTGDPPYQAKISFHITDSAEGWHAPLMAKWLQKAIFDSSMKYFNKPPVYMGEGGTIPFMAMLGKQFPKAQFMITGVLGPHSNAHGPNEFLHLDMAKKITACISDVLHQQFLHKDLE</sequence>
<dbReference type="RefSeq" id="WP_058528616.1">
    <property type="nucleotide sequence ID" value="NZ_CAAAHZ010000007.1"/>
</dbReference>
<keyword evidence="5" id="KW-1185">Reference proteome</keyword>
<dbReference type="GO" id="GO:0006508">
    <property type="term" value="P:proteolysis"/>
    <property type="evidence" value="ECO:0007669"/>
    <property type="project" value="UniProtKB-KW"/>
</dbReference>
<keyword evidence="2" id="KW-0479">Metal-binding</keyword>
<dbReference type="Gene3D" id="3.40.630.10">
    <property type="entry name" value="Zn peptidases"/>
    <property type="match status" value="1"/>
</dbReference>
<dbReference type="EMBL" id="LNYK01000010">
    <property type="protein sequence ID" value="KTD22381.1"/>
    <property type="molecule type" value="Genomic_DNA"/>
</dbReference>
<dbReference type="Gene3D" id="3.30.70.360">
    <property type="match status" value="1"/>
</dbReference>
<keyword evidence="1" id="KW-0645">Protease</keyword>
<dbReference type="SUPFAM" id="SSF53187">
    <property type="entry name" value="Zn-dependent exopeptidases"/>
    <property type="match status" value="1"/>
</dbReference>
<comment type="caution">
    <text evidence="4">The sequence shown here is derived from an EMBL/GenBank/DDBJ whole genome shotgun (WGS) entry which is preliminary data.</text>
</comment>
<proteinExistence type="predicted"/>
<dbReference type="Pfam" id="PF01546">
    <property type="entry name" value="Peptidase_M20"/>
    <property type="match status" value="1"/>
</dbReference>
<reference evidence="4 5" key="1">
    <citation type="submission" date="2015-11" db="EMBL/GenBank/DDBJ databases">
        <title>Genomic analysis of 38 Legionella species identifies large and diverse effector repertoires.</title>
        <authorList>
            <person name="Burstein D."/>
            <person name="Amaro F."/>
            <person name="Zusman T."/>
            <person name="Lifshitz Z."/>
            <person name="Cohen O."/>
            <person name="Gilbert J.A."/>
            <person name="Pupko T."/>
            <person name="Shuman H.A."/>
            <person name="Segal G."/>
        </authorList>
    </citation>
    <scope>NUCLEOTIDE SEQUENCE [LARGE SCALE GENOMIC DNA]</scope>
    <source>
        <strain evidence="4 5">ATCC 49505</strain>
    </source>
</reference>
<evidence type="ECO:0000313" key="5">
    <source>
        <dbReference type="Proteomes" id="UP000054997"/>
    </source>
</evidence>
<dbReference type="AlphaFoldDB" id="A0A0W0VR05"/>
<dbReference type="CDD" id="cd05682">
    <property type="entry name" value="M20_dipept_dapE"/>
    <property type="match status" value="1"/>
</dbReference>
<dbReference type="GO" id="GO:0008233">
    <property type="term" value="F:peptidase activity"/>
    <property type="evidence" value="ECO:0007669"/>
    <property type="project" value="UniProtKB-KW"/>
</dbReference>
<dbReference type="OrthoDB" id="9761532at2"/>
<name>A0A0W0VR05_9GAMM</name>
<accession>A0A0W0VR05</accession>
<dbReference type="GO" id="GO:0046872">
    <property type="term" value="F:metal ion binding"/>
    <property type="evidence" value="ECO:0007669"/>
    <property type="project" value="UniProtKB-KW"/>
</dbReference>
<dbReference type="InterPro" id="IPR002933">
    <property type="entry name" value="Peptidase_M20"/>
</dbReference>
<keyword evidence="3" id="KW-0378">Hydrolase</keyword>
<protein>
    <submittedName>
        <fullName evidence="4">Succinyl-diaminopimelate desuccinylase</fullName>
    </submittedName>
</protein>
<dbReference type="PANTHER" id="PTHR43270:SF4">
    <property type="entry name" value="CARNOSINE DIPEPTIDASE 2, ISOFORM A"/>
    <property type="match status" value="1"/>
</dbReference>
<evidence type="ECO:0000256" key="3">
    <source>
        <dbReference type="ARBA" id="ARBA00022801"/>
    </source>
</evidence>
<evidence type="ECO:0000256" key="1">
    <source>
        <dbReference type="ARBA" id="ARBA00022670"/>
    </source>
</evidence>
<evidence type="ECO:0000256" key="2">
    <source>
        <dbReference type="ARBA" id="ARBA00022723"/>
    </source>
</evidence>
<dbReference type="InterPro" id="IPR051458">
    <property type="entry name" value="Cyt/Met_Dipeptidase"/>
</dbReference>
<dbReference type="Proteomes" id="UP000054997">
    <property type="component" value="Unassembled WGS sequence"/>
</dbReference>
<dbReference type="PANTHER" id="PTHR43270">
    <property type="entry name" value="BETA-ALA-HIS DIPEPTIDASE"/>
    <property type="match status" value="1"/>
</dbReference>
<organism evidence="4 5">
    <name type="scientific">Legionella londiniensis</name>
    <dbReference type="NCBI Taxonomy" id="45068"/>
    <lineage>
        <taxon>Bacteria</taxon>
        <taxon>Pseudomonadati</taxon>
        <taxon>Pseudomonadota</taxon>
        <taxon>Gammaproteobacteria</taxon>
        <taxon>Legionellales</taxon>
        <taxon>Legionellaceae</taxon>
        <taxon>Legionella</taxon>
    </lineage>
</organism>